<dbReference type="GO" id="GO:0009423">
    <property type="term" value="P:chorismate biosynthetic process"/>
    <property type="evidence" value="ECO:0007669"/>
    <property type="project" value="UniProtKB-UniRule"/>
</dbReference>
<dbReference type="PANTHER" id="PTHR21087">
    <property type="entry name" value="SHIKIMATE KINASE"/>
    <property type="match status" value="1"/>
</dbReference>
<evidence type="ECO:0000256" key="9">
    <source>
        <dbReference type="ARBA" id="ARBA00023141"/>
    </source>
</evidence>
<evidence type="ECO:0000256" key="7">
    <source>
        <dbReference type="ARBA" id="ARBA00022777"/>
    </source>
</evidence>
<accession>A0A2R6Y0Y2</accession>
<dbReference type="GO" id="GO:0005829">
    <property type="term" value="C:cytosol"/>
    <property type="evidence" value="ECO:0007669"/>
    <property type="project" value="TreeGrafter"/>
</dbReference>
<organism evidence="12 13">
    <name type="scientific">Candidatus Carbonibacillus altaicus</name>
    <dbReference type="NCBI Taxonomy" id="2163959"/>
    <lineage>
        <taxon>Bacteria</taxon>
        <taxon>Bacillati</taxon>
        <taxon>Bacillota</taxon>
        <taxon>Bacilli</taxon>
        <taxon>Bacillales</taxon>
        <taxon>Candidatus Carbonibacillus</taxon>
    </lineage>
</organism>
<dbReference type="Gene3D" id="3.40.50.300">
    <property type="entry name" value="P-loop containing nucleotide triphosphate hydrolases"/>
    <property type="match status" value="1"/>
</dbReference>
<evidence type="ECO:0000313" key="13">
    <source>
        <dbReference type="Proteomes" id="UP000244338"/>
    </source>
</evidence>
<feature type="binding site" evidence="11">
    <location>
        <begin position="20"/>
        <end position="25"/>
    </location>
    <ligand>
        <name>ATP</name>
        <dbReference type="ChEBI" id="CHEBI:30616"/>
    </ligand>
</feature>
<dbReference type="GO" id="GO:0004765">
    <property type="term" value="F:shikimate kinase activity"/>
    <property type="evidence" value="ECO:0007669"/>
    <property type="project" value="UniProtKB-UniRule"/>
</dbReference>
<comment type="cofactor">
    <cofactor evidence="11">
        <name>Mg(2+)</name>
        <dbReference type="ChEBI" id="CHEBI:18420"/>
    </cofactor>
    <text evidence="11">Binds 1 Mg(2+) ion per subunit.</text>
</comment>
<dbReference type="UniPathway" id="UPA00053">
    <property type="reaction ID" value="UER00088"/>
</dbReference>
<dbReference type="GO" id="GO:0009073">
    <property type="term" value="P:aromatic amino acid family biosynthetic process"/>
    <property type="evidence" value="ECO:0007669"/>
    <property type="project" value="UniProtKB-KW"/>
</dbReference>
<evidence type="ECO:0000256" key="3">
    <source>
        <dbReference type="ARBA" id="ARBA00012154"/>
    </source>
</evidence>
<feature type="binding site" evidence="11">
    <location>
        <position position="42"/>
    </location>
    <ligand>
        <name>substrate</name>
    </ligand>
</feature>
<evidence type="ECO:0000256" key="5">
    <source>
        <dbReference type="ARBA" id="ARBA00022679"/>
    </source>
</evidence>
<comment type="caution">
    <text evidence="11">Lacks conserved residue(s) required for the propagation of feature annotation.</text>
</comment>
<comment type="similarity">
    <text evidence="2 11">Belongs to the shikimate kinase family.</text>
</comment>
<sequence length="194" mass="22233">MHFKEIGGSGGHVYLIGYMGAGKSTVARHLAERLNMPHLEMDALLEERFQCTIKEYFALFGEEAFRSEESILLRDIMAFHVPHLVSTGGGIIERPEHIDWMKASGTVIYLFATPDTLYKRLIQTADRPLFSADDRRAFRARYRRRHPRYREAADCTISTERYTPKEVSERIARFLTACGPSENDAYKNGTKRGN</sequence>
<reference evidence="13" key="1">
    <citation type="journal article" date="2018" name="Sci. Rep.">
        <title>Lignite coal burning seam in the remote Altai Mountains harbors a hydrogen-driven thermophilic microbial community.</title>
        <authorList>
            <person name="Kadnikov V.V."/>
            <person name="Mardanov A.V."/>
            <person name="Ivasenko D.A."/>
            <person name="Antsiferov D.V."/>
            <person name="Beletsky A.V."/>
            <person name="Karnachuk O.V."/>
            <person name="Ravin N.V."/>
        </authorList>
    </citation>
    <scope>NUCLEOTIDE SEQUENCE [LARGE SCALE GENOMIC DNA]</scope>
</reference>
<comment type="subcellular location">
    <subcellularLocation>
        <location evidence="11">Cytoplasm</location>
    </subcellularLocation>
</comment>
<dbReference type="InterPro" id="IPR023000">
    <property type="entry name" value="Shikimate_kinase_CS"/>
</dbReference>
<dbReference type="GO" id="GO:0000287">
    <property type="term" value="F:magnesium ion binding"/>
    <property type="evidence" value="ECO:0007669"/>
    <property type="project" value="UniProtKB-UniRule"/>
</dbReference>
<keyword evidence="7 11" id="KW-0418">Kinase</keyword>
<gene>
    <name evidence="11" type="primary">aroK</name>
    <name evidence="12" type="ORF">BSOLF_0366</name>
</gene>
<dbReference type="EC" id="2.7.1.71" evidence="3 11"/>
<comment type="catalytic activity">
    <reaction evidence="10 11">
        <text>shikimate + ATP = 3-phosphoshikimate + ADP + H(+)</text>
        <dbReference type="Rhea" id="RHEA:13121"/>
        <dbReference type="ChEBI" id="CHEBI:15378"/>
        <dbReference type="ChEBI" id="CHEBI:30616"/>
        <dbReference type="ChEBI" id="CHEBI:36208"/>
        <dbReference type="ChEBI" id="CHEBI:145989"/>
        <dbReference type="ChEBI" id="CHEBI:456216"/>
        <dbReference type="EC" id="2.7.1.71"/>
    </reaction>
</comment>
<comment type="function">
    <text evidence="11">Catalyzes the specific phosphorylation of the 3-hydroxyl group of shikimic acid using ATP as a cosubstrate.</text>
</comment>
<evidence type="ECO:0000313" key="12">
    <source>
        <dbReference type="EMBL" id="PTQ56331.1"/>
    </source>
</evidence>
<dbReference type="InterPro" id="IPR031322">
    <property type="entry name" value="Shikimate/glucono_kinase"/>
</dbReference>
<keyword evidence="11" id="KW-0479">Metal-binding</keyword>
<name>A0A2R6Y0Y2_9BACL</name>
<feature type="binding site" evidence="11">
    <location>
        <position position="24"/>
    </location>
    <ligand>
        <name>Mg(2+)</name>
        <dbReference type="ChEBI" id="CHEBI:18420"/>
    </ligand>
</feature>
<keyword evidence="9 11" id="KW-0057">Aromatic amino acid biosynthesis</keyword>
<evidence type="ECO:0000256" key="8">
    <source>
        <dbReference type="ARBA" id="ARBA00022840"/>
    </source>
</evidence>
<dbReference type="SUPFAM" id="SSF52540">
    <property type="entry name" value="P-loop containing nucleoside triphosphate hydrolases"/>
    <property type="match status" value="1"/>
</dbReference>
<dbReference type="GO" id="GO:0005524">
    <property type="term" value="F:ATP binding"/>
    <property type="evidence" value="ECO:0007669"/>
    <property type="project" value="UniProtKB-UniRule"/>
</dbReference>
<proteinExistence type="inferred from homology"/>
<protein>
    <recommendedName>
        <fullName evidence="3 11">Shikimate kinase</fullName>
        <shortName evidence="11">SK</shortName>
        <ecNumber evidence="3 11">2.7.1.71</ecNumber>
    </recommendedName>
</protein>
<feature type="binding site" evidence="11">
    <location>
        <position position="66"/>
    </location>
    <ligand>
        <name>substrate</name>
    </ligand>
</feature>
<keyword evidence="6 11" id="KW-0547">Nucleotide-binding</keyword>
<keyword evidence="11" id="KW-0963">Cytoplasm</keyword>
<dbReference type="InterPro" id="IPR027417">
    <property type="entry name" value="P-loop_NTPase"/>
</dbReference>
<dbReference type="Proteomes" id="UP000244338">
    <property type="component" value="Unassembled WGS sequence"/>
</dbReference>
<dbReference type="GO" id="GO:0008652">
    <property type="term" value="P:amino acid biosynthetic process"/>
    <property type="evidence" value="ECO:0007669"/>
    <property type="project" value="UniProtKB-KW"/>
</dbReference>
<dbReference type="PANTHER" id="PTHR21087:SF16">
    <property type="entry name" value="SHIKIMATE KINASE 1, CHLOROPLASTIC"/>
    <property type="match status" value="1"/>
</dbReference>
<dbReference type="EMBL" id="PEBX01000033">
    <property type="protein sequence ID" value="PTQ56331.1"/>
    <property type="molecule type" value="Genomic_DNA"/>
</dbReference>
<feature type="binding site" evidence="11">
    <location>
        <position position="127"/>
    </location>
    <ligand>
        <name>ATP</name>
        <dbReference type="ChEBI" id="CHEBI:30616"/>
    </ligand>
</feature>
<dbReference type="PROSITE" id="PS01128">
    <property type="entry name" value="SHIKIMATE_KINASE"/>
    <property type="match status" value="1"/>
</dbReference>
<evidence type="ECO:0000256" key="11">
    <source>
        <dbReference type="HAMAP-Rule" id="MF_00109"/>
    </source>
</evidence>
<comment type="pathway">
    <text evidence="1 11">Metabolic intermediate biosynthesis; chorismate biosynthesis; chorismate from D-erythrose 4-phosphate and phosphoenolpyruvate: step 5/7.</text>
</comment>
<keyword evidence="8 11" id="KW-0067">ATP-binding</keyword>
<comment type="caution">
    <text evidence="12">The sequence shown here is derived from an EMBL/GenBank/DDBJ whole genome shotgun (WGS) entry which is preliminary data.</text>
</comment>
<comment type="subunit">
    <text evidence="11">Monomer.</text>
</comment>
<dbReference type="AlphaFoldDB" id="A0A2R6Y0Y2"/>
<dbReference type="CDD" id="cd00464">
    <property type="entry name" value="SK"/>
    <property type="match status" value="1"/>
</dbReference>
<evidence type="ECO:0000256" key="6">
    <source>
        <dbReference type="ARBA" id="ARBA00022741"/>
    </source>
</evidence>
<keyword evidence="11" id="KW-0460">Magnesium</keyword>
<feature type="binding site" evidence="11">
    <location>
        <position position="145"/>
    </location>
    <ligand>
        <name>substrate</name>
    </ligand>
</feature>
<keyword evidence="4 11" id="KW-0028">Amino-acid biosynthesis</keyword>
<keyword evidence="5 11" id="KW-0808">Transferase</keyword>
<evidence type="ECO:0000256" key="2">
    <source>
        <dbReference type="ARBA" id="ARBA00006997"/>
    </source>
</evidence>
<feature type="binding site" evidence="11">
    <location>
        <position position="89"/>
    </location>
    <ligand>
        <name>substrate</name>
    </ligand>
</feature>
<dbReference type="PRINTS" id="PR01100">
    <property type="entry name" value="SHIKIMTKNASE"/>
</dbReference>
<evidence type="ECO:0000256" key="4">
    <source>
        <dbReference type="ARBA" id="ARBA00022605"/>
    </source>
</evidence>
<dbReference type="InterPro" id="IPR000623">
    <property type="entry name" value="Shikimate_kinase/TSH1"/>
</dbReference>
<evidence type="ECO:0000256" key="10">
    <source>
        <dbReference type="ARBA" id="ARBA00048567"/>
    </source>
</evidence>
<dbReference type="HAMAP" id="MF_00109">
    <property type="entry name" value="Shikimate_kinase"/>
    <property type="match status" value="1"/>
</dbReference>
<dbReference type="Pfam" id="PF01202">
    <property type="entry name" value="SKI"/>
    <property type="match status" value="1"/>
</dbReference>
<evidence type="ECO:0000256" key="1">
    <source>
        <dbReference type="ARBA" id="ARBA00004842"/>
    </source>
</evidence>